<organism evidence="2 3">
    <name type="scientific">Nitrosospira multiformis</name>
    <dbReference type="NCBI Taxonomy" id="1231"/>
    <lineage>
        <taxon>Bacteria</taxon>
        <taxon>Pseudomonadati</taxon>
        <taxon>Pseudomonadota</taxon>
        <taxon>Betaproteobacteria</taxon>
        <taxon>Nitrosomonadales</taxon>
        <taxon>Nitrosomonadaceae</taxon>
        <taxon>Nitrosospira</taxon>
    </lineage>
</organism>
<dbReference type="OrthoDB" id="8910829at2"/>
<evidence type="ECO:0000313" key="2">
    <source>
        <dbReference type="EMBL" id="SFU76141.1"/>
    </source>
</evidence>
<evidence type="ECO:0000259" key="1">
    <source>
        <dbReference type="Pfam" id="PF01402"/>
    </source>
</evidence>
<name>A0A1I7ITC7_9PROT</name>
<reference evidence="2 3" key="1">
    <citation type="submission" date="2016-10" db="EMBL/GenBank/DDBJ databases">
        <authorList>
            <person name="de Groot N.N."/>
        </authorList>
    </citation>
    <scope>NUCLEOTIDE SEQUENCE [LARGE SCALE GENOMIC DNA]</scope>
    <source>
        <strain evidence="2 3">Nl14</strain>
    </source>
</reference>
<dbReference type="RefSeq" id="WP_074975953.1">
    <property type="nucleotide sequence ID" value="NZ_FPBZ01000026.1"/>
</dbReference>
<dbReference type="Proteomes" id="UP000182649">
    <property type="component" value="Unassembled WGS sequence"/>
</dbReference>
<evidence type="ECO:0000313" key="3">
    <source>
        <dbReference type="Proteomes" id="UP000182649"/>
    </source>
</evidence>
<dbReference type="InterPro" id="IPR002145">
    <property type="entry name" value="CopG"/>
</dbReference>
<proteinExistence type="predicted"/>
<gene>
    <name evidence="2" type="ORF">SAMN05216417_12615</name>
</gene>
<dbReference type="AlphaFoldDB" id="A0A1I7ITC7"/>
<protein>
    <submittedName>
        <fullName evidence="2">Plasmid segregation centromere-binding protein ParG</fullName>
    </submittedName>
</protein>
<dbReference type="Pfam" id="PF01402">
    <property type="entry name" value="RHH_1"/>
    <property type="match status" value="1"/>
</dbReference>
<dbReference type="GO" id="GO:0006355">
    <property type="term" value="P:regulation of DNA-templated transcription"/>
    <property type="evidence" value="ECO:0007669"/>
    <property type="project" value="InterPro"/>
</dbReference>
<sequence length="89" mass="9614">MTITRPKKKPSVDDFIAAAPDAAAKADLPQPKYVRKGKKLQITLTITQPLLERVDELAAKLGQSRAAVINLAVYQSLENGLSIDGARSQ</sequence>
<feature type="domain" description="Ribbon-helix-helix protein CopG" evidence="1">
    <location>
        <begin position="42"/>
        <end position="72"/>
    </location>
</feature>
<accession>A0A1I7ITC7</accession>
<dbReference type="EMBL" id="FPBZ01000026">
    <property type="protein sequence ID" value="SFU76141.1"/>
    <property type="molecule type" value="Genomic_DNA"/>
</dbReference>